<dbReference type="AlphaFoldDB" id="A0A8J2RXZ0"/>
<feature type="domain" description="Inactive serine protease scarface clip-domain" evidence="3">
    <location>
        <begin position="195"/>
        <end position="261"/>
    </location>
</feature>
<proteinExistence type="predicted"/>
<comment type="caution">
    <text evidence="4">The sequence shown here is derived from an EMBL/GenBank/DDBJ whole genome shotgun (WGS) entry which is preliminary data.</text>
</comment>
<feature type="region of interest" description="Disordered" evidence="1">
    <location>
        <begin position="130"/>
        <end position="180"/>
    </location>
</feature>
<evidence type="ECO:0000259" key="3">
    <source>
        <dbReference type="Pfam" id="PF18399"/>
    </source>
</evidence>
<reference evidence="4" key="1">
    <citation type="submission" date="2021-11" db="EMBL/GenBank/DDBJ databases">
        <authorList>
            <person name="Schell T."/>
        </authorList>
    </citation>
    <scope>NUCLEOTIDE SEQUENCE</scope>
    <source>
        <strain evidence="4">M5</strain>
    </source>
</reference>
<feature type="compositionally biased region" description="Low complexity" evidence="1">
    <location>
        <begin position="33"/>
        <end position="52"/>
    </location>
</feature>
<protein>
    <recommendedName>
        <fullName evidence="3">Inactive serine protease scarface clip-domain domain-containing protein</fullName>
    </recommendedName>
</protein>
<evidence type="ECO:0000256" key="2">
    <source>
        <dbReference type="SAM" id="SignalP"/>
    </source>
</evidence>
<feature type="compositionally biased region" description="Low complexity" evidence="1">
    <location>
        <begin position="398"/>
        <end position="416"/>
    </location>
</feature>
<dbReference type="Proteomes" id="UP000789390">
    <property type="component" value="Unassembled WGS sequence"/>
</dbReference>
<feature type="compositionally biased region" description="Polar residues" evidence="1">
    <location>
        <begin position="346"/>
        <end position="360"/>
    </location>
</feature>
<keyword evidence="5" id="KW-1185">Reference proteome</keyword>
<feature type="compositionally biased region" description="Polar residues" evidence="1">
    <location>
        <begin position="427"/>
        <end position="439"/>
    </location>
</feature>
<dbReference type="OrthoDB" id="10064156at2759"/>
<accession>A0A8J2RXZ0</accession>
<feature type="chain" id="PRO_5035149015" description="Inactive serine protease scarface clip-domain domain-containing protein" evidence="2">
    <location>
        <begin position="23"/>
        <end position="754"/>
    </location>
</feature>
<feature type="compositionally biased region" description="Pro residues" evidence="1">
    <location>
        <begin position="603"/>
        <end position="619"/>
    </location>
</feature>
<feature type="region of interest" description="Disordered" evidence="1">
    <location>
        <begin position="594"/>
        <end position="647"/>
    </location>
</feature>
<feature type="region of interest" description="Disordered" evidence="1">
    <location>
        <begin position="662"/>
        <end position="682"/>
    </location>
</feature>
<feature type="compositionally biased region" description="Polar residues" evidence="1">
    <location>
        <begin position="53"/>
        <end position="73"/>
    </location>
</feature>
<evidence type="ECO:0000313" key="5">
    <source>
        <dbReference type="Proteomes" id="UP000789390"/>
    </source>
</evidence>
<evidence type="ECO:0000256" key="1">
    <source>
        <dbReference type="SAM" id="MobiDB-lite"/>
    </source>
</evidence>
<gene>
    <name evidence="4" type="ORF">DGAL_LOCUS12879</name>
</gene>
<feature type="signal peptide" evidence="2">
    <location>
        <begin position="1"/>
        <end position="22"/>
    </location>
</feature>
<sequence>MIPTNLATFICFLVCLGQLADSNPYNHRQHSFSSRSGPNGNSYSGSSYQSLGIQASHQQPQQGRGNNEQYWWQGSQSPFSENAAKNRGVSAGARAIDTSRAHARPLVPGCGGGKCFGSAASSHSISATAVASSHSNGQQNALNQHYLPPPSHSPAASSFSQASQAAGHQSQQNFGGSATSQGQNVQAANVAPFPGCAAAMKCVTEEFCSVDGVMVNTPVQLSAYEKEYLRVPLMDCTNPETNQVGFCCRDPLYEDPWPADMPMPGMMNKVPAPSVPATAAVNRPAVSASAVSTSNNVRPPSAVSQFNNNFAANGNRPTVTATAAVSTSSNNGRPQVSPVVAAGASSFHQTSSQAHQQPSQHYLPPTPVQTSRPVIQPAAPAYQPPAPAYQPPAPAFQPTPAQALRPAPVQQPSRPVYQPPPSPPAFQGSQTQQQTNTIQGPPPPPFAGCAAAMKCVTEEFCSIDGVMVNTPVRLSPYEKEYLRVPLMDCTNPETNQIGFCCRDPLYEDPWPADMPMPGMMNKVPSGPAPVNRPVISGSAVATSNNVRPQAVSSFNNFASNGNRPTVTATAAVSSVSNGRPVAPQVAAASFNGQQTNPFFIPSSPAPQRPQQPVGPPAYQPPSQSYLPPPPAQKPNPSHQVTHVQQPARPAYQQQTNNFANQPTYQASQSQQTNTIQGPPPPSFPGCSAAMKCVTEEFCSVDGVMVNTPVRLSPFEKEYLRVPLMPCLNTETNQEGFCCRDPLYNDPWPAGMPMP</sequence>
<name>A0A8J2RXZ0_9CRUS</name>
<organism evidence="4 5">
    <name type="scientific">Daphnia galeata</name>
    <dbReference type="NCBI Taxonomy" id="27404"/>
    <lineage>
        <taxon>Eukaryota</taxon>
        <taxon>Metazoa</taxon>
        <taxon>Ecdysozoa</taxon>
        <taxon>Arthropoda</taxon>
        <taxon>Crustacea</taxon>
        <taxon>Branchiopoda</taxon>
        <taxon>Diplostraca</taxon>
        <taxon>Cladocera</taxon>
        <taxon>Anomopoda</taxon>
        <taxon>Daphniidae</taxon>
        <taxon>Daphnia</taxon>
    </lineage>
</organism>
<keyword evidence="2" id="KW-0732">Signal</keyword>
<feature type="domain" description="Inactive serine protease scarface clip-domain" evidence="3">
    <location>
        <begin position="448"/>
        <end position="514"/>
    </location>
</feature>
<dbReference type="Pfam" id="PF18399">
    <property type="entry name" value="CLIP_SPH_Scar"/>
    <property type="match status" value="3"/>
</dbReference>
<dbReference type="InterPro" id="IPR040973">
    <property type="entry name" value="CLIP_SPH_Scar"/>
</dbReference>
<dbReference type="PRINTS" id="PR01217">
    <property type="entry name" value="PRICHEXTENSN"/>
</dbReference>
<feature type="compositionally biased region" description="Polar residues" evidence="1">
    <location>
        <begin position="662"/>
        <end position="676"/>
    </location>
</feature>
<feature type="region of interest" description="Disordered" evidence="1">
    <location>
        <begin position="343"/>
        <end position="444"/>
    </location>
</feature>
<feature type="compositionally biased region" description="Polar residues" evidence="1">
    <location>
        <begin position="634"/>
        <end position="644"/>
    </location>
</feature>
<feature type="compositionally biased region" description="Low complexity" evidence="1">
    <location>
        <begin position="153"/>
        <end position="172"/>
    </location>
</feature>
<feature type="compositionally biased region" description="Pro residues" evidence="1">
    <location>
        <begin position="382"/>
        <end position="397"/>
    </location>
</feature>
<feature type="domain" description="Inactive serine protease scarface clip-domain" evidence="3">
    <location>
        <begin position="685"/>
        <end position="751"/>
    </location>
</feature>
<feature type="region of interest" description="Disordered" evidence="1">
    <location>
        <begin position="26"/>
        <end position="73"/>
    </location>
</feature>
<dbReference type="EMBL" id="CAKKLH010000292">
    <property type="protein sequence ID" value="CAH0109401.1"/>
    <property type="molecule type" value="Genomic_DNA"/>
</dbReference>
<evidence type="ECO:0000313" key="4">
    <source>
        <dbReference type="EMBL" id="CAH0109401.1"/>
    </source>
</evidence>